<reference evidence="1 2" key="1">
    <citation type="submission" date="2023-01" db="EMBL/GenBank/DDBJ databases">
        <title>Novel diversity within Roseofilum (Cyanobacteria; Desertifilaceae) from marine benthic mats with descriptions of four novel species.</title>
        <authorList>
            <person name="Wang Y."/>
            <person name="Berthold D.E."/>
            <person name="Hu J."/>
            <person name="Lefler F.W."/>
            <person name="Laughinghouse H.D. IV."/>
        </authorList>
    </citation>
    <scope>NUCLEOTIDE SEQUENCE [LARGE SCALE GENOMIC DNA]</scope>
    <source>
        <strain evidence="1 2">BLCC-M154</strain>
    </source>
</reference>
<evidence type="ECO:0000313" key="2">
    <source>
        <dbReference type="Proteomes" id="UP001235303"/>
    </source>
</evidence>
<dbReference type="EMBL" id="JAQOSP010000106">
    <property type="protein sequence ID" value="MDJ1171124.1"/>
    <property type="molecule type" value="Genomic_DNA"/>
</dbReference>
<protein>
    <submittedName>
        <fullName evidence="1">Uncharacterized protein</fullName>
    </submittedName>
</protein>
<accession>A0ABT7AXH4</accession>
<comment type="caution">
    <text evidence="1">The sequence shown here is derived from an EMBL/GenBank/DDBJ whole genome shotgun (WGS) entry which is preliminary data.</text>
</comment>
<gene>
    <name evidence="1" type="ORF">PMG71_16975</name>
</gene>
<evidence type="ECO:0000313" key="1">
    <source>
        <dbReference type="EMBL" id="MDJ1171124.1"/>
    </source>
</evidence>
<sequence length="109" mass="12534">MLPLVVKENSLFTFKFWLNDQIQEGMNYQQEMFCRLYTLAPQHRAQLYQFGCKLTQNGTLVVISITDQHCSLWVSLRDPIVKAVLIDGIPLDLPNTLPEKDFPDPLPPS</sequence>
<name>A0ABT7AXH4_9CYAN</name>
<keyword evidence="2" id="KW-1185">Reference proteome</keyword>
<organism evidence="1 2">
    <name type="scientific">Roseofilum acuticapitatum BLCC-M154</name>
    <dbReference type="NCBI Taxonomy" id="3022444"/>
    <lineage>
        <taxon>Bacteria</taxon>
        <taxon>Bacillati</taxon>
        <taxon>Cyanobacteriota</taxon>
        <taxon>Cyanophyceae</taxon>
        <taxon>Desertifilales</taxon>
        <taxon>Desertifilaceae</taxon>
        <taxon>Roseofilum</taxon>
        <taxon>Roseofilum acuticapitatum</taxon>
    </lineage>
</organism>
<dbReference type="RefSeq" id="WP_283754878.1">
    <property type="nucleotide sequence ID" value="NZ_JAQOSP010000106.1"/>
</dbReference>
<proteinExistence type="predicted"/>
<dbReference type="Proteomes" id="UP001235303">
    <property type="component" value="Unassembled WGS sequence"/>
</dbReference>